<evidence type="ECO:0000313" key="1">
    <source>
        <dbReference type="EMBL" id="BAO19604.1"/>
    </source>
</evidence>
<accession>V5YQQ4</accession>
<reference evidence="1" key="1">
    <citation type="journal article" date="2013" name="Antimicrob. Agents Chemother.">
        <title>Analysis of Staphylococcal Cassette Chromosome mec in BD GeneOhm MRSA Assay-Negative Strains.</title>
        <authorList>
            <person name="Zhang M."/>
            <person name="Ito T."/>
            <person name="Li S."/>
            <person name="Misawa S."/>
            <person name="Kondo S."/>
            <person name="Miida T."/>
            <person name="Ohsaka A."/>
            <person name="Hiramatsu K."/>
        </authorList>
    </citation>
    <scope>NUCLEOTIDE SEQUENCE</scope>
    <source>
        <strain evidence="1">JCSC4610</strain>
    </source>
</reference>
<organism evidence="1">
    <name type="scientific">Staphylococcus aureus</name>
    <dbReference type="NCBI Taxonomy" id="1280"/>
    <lineage>
        <taxon>Bacteria</taxon>
        <taxon>Bacillati</taxon>
        <taxon>Bacillota</taxon>
        <taxon>Bacilli</taxon>
        <taxon>Bacillales</taxon>
        <taxon>Staphylococcaceae</taxon>
        <taxon>Staphylococcus</taxon>
    </lineage>
</organism>
<name>V5YQQ4_STAAU</name>
<sequence>MNCRISSFSYLLNNDKCNLNRSNSSLLVCSRGSFSKANGLWKMPLPIMTPSMPYFSASSSPVFLSGIWEWDRNDIFPKFISSSHSNLHIIVS</sequence>
<dbReference type="EMBL" id="AB773816">
    <property type="protein sequence ID" value="BAO19604.1"/>
    <property type="molecule type" value="Genomic_DNA"/>
</dbReference>
<dbReference type="AlphaFoldDB" id="V5YQQ4"/>
<proteinExistence type="predicted"/>
<protein>
    <submittedName>
        <fullName evidence="1">Uncharacterized protein</fullName>
    </submittedName>
</protein>